<sequence length="110" mass="12703">MSHPIIFFRKTDQCFDSKRLRLRRASPREDWGLGFVSPGLPITSLVRAEAALLGINQWVRIMIARSLSPARLLSLVLFPEIEFKRLGRLTPFPFEGRRSNFKGQNPRPRV</sequence>
<dbReference type="AlphaFoldDB" id="A0A0J6FAK4"/>
<protein>
    <submittedName>
        <fullName evidence="1">Uncharacterized protein</fullName>
    </submittedName>
</protein>
<gene>
    <name evidence="1" type="ORF">CPAG_06378</name>
</gene>
<evidence type="ECO:0000313" key="2">
    <source>
        <dbReference type="Proteomes" id="UP000054567"/>
    </source>
</evidence>
<accession>A0A0J6FAK4</accession>
<name>A0A0J6FAK4_COCPO</name>
<dbReference type="EMBL" id="DS268112">
    <property type="protein sequence ID" value="KMM70066.1"/>
    <property type="molecule type" value="Genomic_DNA"/>
</dbReference>
<organism evidence="1 2">
    <name type="scientific">Coccidioides posadasii RMSCC 3488</name>
    <dbReference type="NCBI Taxonomy" id="454284"/>
    <lineage>
        <taxon>Eukaryota</taxon>
        <taxon>Fungi</taxon>
        <taxon>Dikarya</taxon>
        <taxon>Ascomycota</taxon>
        <taxon>Pezizomycotina</taxon>
        <taxon>Eurotiomycetes</taxon>
        <taxon>Eurotiomycetidae</taxon>
        <taxon>Onygenales</taxon>
        <taxon>Onygenaceae</taxon>
        <taxon>Coccidioides</taxon>
    </lineage>
</organism>
<reference evidence="2" key="3">
    <citation type="journal article" date="2010" name="Genome Res.">
        <title>Population genomic sequencing of Coccidioides fungi reveals recent hybridization and transposon control.</title>
        <authorList>
            <person name="Neafsey D.E."/>
            <person name="Barker B.M."/>
            <person name="Sharpton T.J."/>
            <person name="Stajich J.E."/>
            <person name="Park D.J."/>
            <person name="Whiston E."/>
            <person name="Hung C.-Y."/>
            <person name="McMahan C."/>
            <person name="White J."/>
            <person name="Sykes S."/>
            <person name="Heiman D."/>
            <person name="Young S."/>
            <person name="Zeng Q."/>
            <person name="Abouelleil A."/>
            <person name="Aftuck L."/>
            <person name="Bessette D."/>
            <person name="Brown A."/>
            <person name="FitzGerald M."/>
            <person name="Lui A."/>
            <person name="Macdonald J.P."/>
            <person name="Priest M."/>
            <person name="Orbach M.J."/>
            <person name="Galgiani J.N."/>
            <person name="Kirkland T.N."/>
            <person name="Cole G.T."/>
            <person name="Birren B.W."/>
            <person name="Henn M.R."/>
            <person name="Taylor J.W."/>
            <person name="Rounsley S.D."/>
        </authorList>
    </citation>
    <scope>NUCLEOTIDE SEQUENCE [LARGE SCALE GENOMIC DNA]</scope>
    <source>
        <strain evidence="2">RMSCC 3488</strain>
    </source>
</reference>
<dbReference type="Proteomes" id="UP000054567">
    <property type="component" value="Unassembled WGS sequence"/>
</dbReference>
<proteinExistence type="predicted"/>
<reference evidence="2" key="2">
    <citation type="journal article" date="2009" name="Genome Res.">
        <title>Comparative genomic analyses of the human fungal pathogens Coccidioides and their relatives.</title>
        <authorList>
            <person name="Sharpton T.J."/>
            <person name="Stajich J.E."/>
            <person name="Rounsley S.D."/>
            <person name="Gardner M.J."/>
            <person name="Wortman J.R."/>
            <person name="Jordar V.S."/>
            <person name="Maiti R."/>
            <person name="Kodira C.D."/>
            <person name="Neafsey D.E."/>
            <person name="Zeng Q."/>
            <person name="Hung C.-Y."/>
            <person name="McMahan C."/>
            <person name="Muszewska A."/>
            <person name="Grynberg M."/>
            <person name="Mandel M.A."/>
            <person name="Kellner E.M."/>
            <person name="Barker B.M."/>
            <person name="Galgiani J.N."/>
            <person name="Orbach M.J."/>
            <person name="Kirkland T.N."/>
            <person name="Cole G.T."/>
            <person name="Henn M.R."/>
            <person name="Birren B.W."/>
            <person name="Taylor J.W."/>
        </authorList>
    </citation>
    <scope>NUCLEOTIDE SEQUENCE [LARGE SCALE GENOMIC DNA]</scope>
    <source>
        <strain evidence="2">RMSCC 3488</strain>
    </source>
</reference>
<reference evidence="1 2" key="1">
    <citation type="submission" date="2007-06" db="EMBL/GenBank/DDBJ databases">
        <title>The Genome Sequence of Coccidioides posadasii RMSCC_3488.</title>
        <authorList>
            <consortium name="Coccidioides Genome Resources Consortium"/>
            <consortium name="The Broad Institute Genome Sequencing Platform"/>
            <person name="Henn M.R."/>
            <person name="Sykes S."/>
            <person name="Young S."/>
            <person name="Jaffe D."/>
            <person name="Berlin A."/>
            <person name="Alvarez P."/>
            <person name="Butler J."/>
            <person name="Gnerre S."/>
            <person name="Grabherr M."/>
            <person name="Mauceli E."/>
            <person name="Brockman W."/>
            <person name="Kodira C."/>
            <person name="Alvarado L."/>
            <person name="Zeng Q."/>
            <person name="Crawford M."/>
            <person name="Antoine C."/>
            <person name="Devon K."/>
            <person name="Galgiani J."/>
            <person name="Orsborn K."/>
            <person name="Lewis M.L."/>
            <person name="Nusbaum C."/>
            <person name="Galagan J."/>
            <person name="Birren B."/>
        </authorList>
    </citation>
    <scope>NUCLEOTIDE SEQUENCE [LARGE SCALE GENOMIC DNA]</scope>
    <source>
        <strain evidence="1 2">RMSCC 3488</strain>
    </source>
</reference>
<dbReference type="VEuPathDB" id="FungiDB:CPAG_06378"/>
<evidence type="ECO:0000313" key="1">
    <source>
        <dbReference type="EMBL" id="KMM70066.1"/>
    </source>
</evidence>